<accession>A0A2I0U031</accession>
<organism evidence="1 2">
    <name type="scientific">Limosa lapponica baueri</name>
    <dbReference type="NCBI Taxonomy" id="1758121"/>
    <lineage>
        <taxon>Eukaryota</taxon>
        <taxon>Metazoa</taxon>
        <taxon>Chordata</taxon>
        <taxon>Craniata</taxon>
        <taxon>Vertebrata</taxon>
        <taxon>Euteleostomi</taxon>
        <taxon>Archelosauria</taxon>
        <taxon>Archosauria</taxon>
        <taxon>Dinosauria</taxon>
        <taxon>Saurischia</taxon>
        <taxon>Theropoda</taxon>
        <taxon>Coelurosauria</taxon>
        <taxon>Aves</taxon>
        <taxon>Neognathae</taxon>
        <taxon>Neoaves</taxon>
        <taxon>Charadriiformes</taxon>
        <taxon>Scolopacidae</taxon>
        <taxon>Limosa</taxon>
    </lineage>
</organism>
<proteinExistence type="predicted"/>
<dbReference type="EMBL" id="KZ506499">
    <property type="protein sequence ID" value="PKU39392.1"/>
    <property type="molecule type" value="Genomic_DNA"/>
</dbReference>
<reference evidence="2" key="2">
    <citation type="submission" date="2017-12" db="EMBL/GenBank/DDBJ databases">
        <title>Genome sequence of the Bar-tailed Godwit (Limosa lapponica baueri).</title>
        <authorList>
            <person name="Lima N.C.B."/>
            <person name="Parody-Merino A.M."/>
            <person name="Battley P.F."/>
            <person name="Fidler A.E."/>
            <person name="Prosdocimi F."/>
        </authorList>
    </citation>
    <scope>NUCLEOTIDE SEQUENCE [LARGE SCALE GENOMIC DNA]</scope>
</reference>
<reference evidence="2" key="1">
    <citation type="submission" date="2017-11" db="EMBL/GenBank/DDBJ databases">
        <authorList>
            <person name="Lima N.C."/>
            <person name="Parody-Merino A.M."/>
            <person name="Battley P.F."/>
            <person name="Fidler A.E."/>
            <person name="Prosdocimi F."/>
        </authorList>
    </citation>
    <scope>NUCLEOTIDE SEQUENCE [LARGE SCALE GENOMIC DNA]</scope>
</reference>
<gene>
    <name evidence="1" type="ORF">llap_10302</name>
</gene>
<dbReference type="AlphaFoldDB" id="A0A2I0U031"/>
<evidence type="ECO:0000313" key="2">
    <source>
        <dbReference type="Proteomes" id="UP000233556"/>
    </source>
</evidence>
<dbReference type="Proteomes" id="UP000233556">
    <property type="component" value="Unassembled WGS sequence"/>
</dbReference>
<keyword evidence="2" id="KW-1185">Reference proteome</keyword>
<sequence>MGWQEEERQLQANNRDFNLQFEYALIAYMPKALQATKIKERTVRPLEGFRKSLLIRRRSRSYICKKFPKLLKRKKEERKKEERK</sequence>
<name>A0A2I0U031_LIMLA</name>
<evidence type="ECO:0000313" key="1">
    <source>
        <dbReference type="EMBL" id="PKU39392.1"/>
    </source>
</evidence>
<protein>
    <submittedName>
        <fullName evidence="1">Uncharacterized protein</fullName>
    </submittedName>
</protein>